<dbReference type="InterPro" id="IPR036628">
    <property type="entry name" value="Clp_N_dom_sf"/>
</dbReference>
<sequence>MDFLNINETVQSVIRISKGVAREYGNASYAPAHLLFALMHKEVGLRSFVESLGKDADYLREWAEVRIEEYPKAAGAGEIMPDPKVNELFEQADNVRIKWGLLEINPLCLLAAIATPEAGFSTDELRSFPIREREIHDLFTSGMGN</sequence>
<dbReference type="Pfam" id="PF02861">
    <property type="entry name" value="Clp_N"/>
    <property type="match status" value="1"/>
</dbReference>
<keyword evidence="2" id="KW-0645">Protease</keyword>
<proteinExistence type="predicted"/>
<accession>A0A6L3GLJ6</accession>
<dbReference type="GO" id="GO:0006508">
    <property type="term" value="P:proteolysis"/>
    <property type="evidence" value="ECO:0007669"/>
    <property type="project" value="UniProtKB-KW"/>
</dbReference>
<dbReference type="InterPro" id="IPR004176">
    <property type="entry name" value="Clp_R_N"/>
</dbReference>
<dbReference type="Proteomes" id="UP000479773">
    <property type="component" value="Unassembled WGS sequence"/>
</dbReference>
<evidence type="ECO:0000313" key="2">
    <source>
        <dbReference type="EMBL" id="KAA4743943.1"/>
    </source>
</evidence>
<feature type="domain" description="Clp R" evidence="1">
    <location>
        <begin position="6"/>
        <end position="119"/>
    </location>
</feature>
<protein>
    <submittedName>
        <fullName evidence="2">ATP-dependent Clp protease ATP-binding subunit</fullName>
    </submittedName>
</protein>
<dbReference type="SUPFAM" id="SSF81923">
    <property type="entry name" value="Double Clp-N motif"/>
    <property type="match status" value="1"/>
</dbReference>
<dbReference type="GO" id="GO:0008233">
    <property type="term" value="F:peptidase activity"/>
    <property type="evidence" value="ECO:0007669"/>
    <property type="project" value="UniProtKB-KW"/>
</dbReference>
<dbReference type="EMBL" id="VWEQ01000136">
    <property type="protein sequence ID" value="KAA4743943.1"/>
    <property type="molecule type" value="Genomic_DNA"/>
</dbReference>
<feature type="non-terminal residue" evidence="2">
    <location>
        <position position="145"/>
    </location>
</feature>
<keyword evidence="2" id="KW-0378">Hydrolase</keyword>
<keyword evidence="2" id="KW-0067">ATP-binding</keyword>
<organism evidence="2 3">
    <name type="scientific">Bacteroides fragilis</name>
    <dbReference type="NCBI Taxonomy" id="817"/>
    <lineage>
        <taxon>Bacteria</taxon>
        <taxon>Pseudomonadati</taxon>
        <taxon>Bacteroidota</taxon>
        <taxon>Bacteroidia</taxon>
        <taxon>Bacteroidales</taxon>
        <taxon>Bacteroidaceae</taxon>
        <taxon>Bacteroides</taxon>
    </lineage>
</organism>
<reference evidence="2 3" key="1">
    <citation type="journal article" date="2019" name="Nat. Med.">
        <title>A library of human gut bacterial isolates paired with longitudinal multiomics data enables mechanistic microbiome research.</title>
        <authorList>
            <person name="Poyet M."/>
            <person name="Groussin M."/>
            <person name="Gibbons S.M."/>
            <person name="Avila-Pacheco J."/>
            <person name="Jiang X."/>
            <person name="Kearney S.M."/>
            <person name="Perrotta A.R."/>
            <person name="Berdy B."/>
            <person name="Zhao S."/>
            <person name="Lieberman T.D."/>
            <person name="Swanson P.K."/>
            <person name="Smith M."/>
            <person name="Roesemann S."/>
            <person name="Alexander J.E."/>
            <person name="Rich S.A."/>
            <person name="Livny J."/>
            <person name="Vlamakis H."/>
            <person name="Clish C."/>
            <person name="Bullock K."/>
            <person name="Deik A."/>
            <person name="Scott J."/>
            <person name="Pierce K.A."/>
            <person name="Xavier R.J."/>
            <person name="Alm E.J."/>
        </authorList>
    </citation>
    <scope>NUCLEOTIDE SEQUENCE [LARGE SCALE GENOMIC DNA]</scope>
    <source>
        <strain evidence="2 3">BIOML-A106</strain>
    </source>
</reference>
<keyword evidence="2" id="KW-0547">Nucleotide-binding</keyword>
<evidence type="ECO:0000259" key="1">
    <source>
        <dbReference type="Pfam" id="PF02861"/>
    </source>
</evidence>
<gene>
    <name evidence="2" type="ORF">F3B44_25315</name>
</gene>
<dbReference type="Gene3D" id="1.10.1780.10">
    <property type="entry name" value="Clp, N-terminal domain"/>
    <property type="match status" value="1"/>
</dbReference>
<comment type="caution">
    <text evidence="2">The sequence shown here is derived from an EMBL/GenBank/DDBJ whole genome shotgun (WGS) entry which is preliminary data.</text>
</comment>
<name>A0A6L3GLJ6_BACFG</name>
<dbReference type="AlphaFoldDB" id="A0A6L3GLJ6"/>
<evidence type="ECO:0000313" key="3">
    <source>
        <dbReference type="Proteomes" id="UP000479773"/>
    </source>
</evidence>
<dbReference type="GO" id="GO:0005524">
    <property type="term" value="F:ATP binding"/>
    <property type="evidence" value="ECO:0007669"/>
    <property type="project" value="UniProtKB-KW"/>
</dbReference>